<dbReference type="EMBL" id="UINC01223695">
    <property type="protein sequence ID" value="SVE52995.1"/>
    <property type="molecule type" value="Genomic_DNA"/>
</dbReference>
<evidence type="ECO:0000259" key="1">
    <source>
        <dbReference type="Pfam" id="PF01323"/>
    </source>
</evidence>
<protein>
    <recommendedName>
        <fullName evidence="1">DSBA-like thioredoxin domain-containing protein</fullName>
    </recommendedName>
</protein>
<feature type="non-terminal residue" evidence="2">
    <location>
        <position position="1"/>
    </location>
</feature>
<dbReference type="Pfam" id="PF01323">
    <property type="entry name" value="DSBA"/>
    <property type="match status" value="1"/>
</dbReference>
<dbReference type="InterPro" id="IPR036249">
    <property type="entry name" value="Thioredoxin-like_sf"/>
</dbReference>
<dbReference type="PANTHER" id="PTHR13887:SF41">
    <property type="entry name" value="THIOREDOXIN SUPERFAMILY PROTEIN"/>
    <property type="match status" value="1"/>
</dbReference>
<accession>A0A383E9D3</accession>
<sequence>IPPEGHIRKLKAGEKAGDPLTGHISNVADAAGLIMRRARITPNTRMAFEASEYAKDMGCFEDFHRACYRALWEDGLDLGQLSVLQQLGEKVGLDSQEMKSVLDTGQYTAQTKKQYEDAISMGINGIPSFIIDGYFFSGAQPYETFKRVVEIMKDYKRSRLA</sequence>
<proteinExistence type="predicted"/>
<name>A0A383E9D3_9ZZZZ</name>
<organism evidence="2">
    <name type="scientific">marine metagenome</name>
    <dbReference type="NCBI Taxonomy" id="408172"/>
    <lineage>
        <taxon>unclassified sequences</taxon>
        <taxon>metagenomes</taxon>
        <taxon>ecological metagenomes</taxon>
    </lineage>
</organism>
<dbReference type="GO" id="GO:0016491">
    <property type="term" value="F:oxidoreductase activity"/>
    <property type="evidence" value="ECO:0007669"/>
    <property type="project" value="InterPro"/>
</dbReference>
<dbReference type="PANTHER" id="PTHR13887">
    <property type="entry name" value="GLUTATHIONE S-TRANSFERASE KAPPA"/>
    <property type="match status" value="1"/>
</dbReference>
<gene>
    <name evidence="2" type="ORF">METZ01_LOCUS505849</name>
</gene>
<dbReference type="AlphaFoldDB" id="A0A383E9D3"/>
<evidence type="ECO:0000313" key="2">
    <source>
        <dbReference type="EMBL" id="SVE52995.1"/>
    </source>
</evidence>
<reference evidence="2" key="1">
    <citation type="submission" date="2018-05" db="EMBL/GenBank/DDBJ databases">
        <authorList>
            <person name="Lanie J.A."/>
            <person name="Ng W.-L."/>
            <person name="Kazmierczak K.M."/>
            <person name="Andrzejewski T.M."/>
            <person name="Davidsen T.M."/>
            <person name="Wayne K.J."/>
            <person name="Tettelin H."/>
            <person name="Glass J.I."/>
            <person name="Rusch D."/>
            <person name="Podicherti R."/>
            <person name="Tsui H.-C.T."/>
            <person name="Winkler M.E."/>
        </authorList>
    </citation>
    <scope>NUCLEOTIDE SEQUENCE</scope>
</reference>
<feature type="domain" description="DSBA-like thioredoxin" evidence="1">
    <location>
        <begin position="23"/>
        <end position="147"/>
    </location>
</feature>
<dbReference type="SUPFAM" id="SSF52833">
    <property type="entry name" value="Thioredoxin-like"/>
    <property type="match status" value="1"/>
</dbReference>
<dbReference type="Gene3D" id="3.40.30.10">
    <property type="entry name" value="Glutaredoxin"/>
    <property type="match status" value="1"/>
</dbReference>
<dbReference type="InterPro" id="IPR001853">
    <property type="entry name" value="DSBA-like_thioredoxin_dom"/>
</dbReference>